<evidence type="ECO:0000313" key="3">
    <source>
        <dbReference type="EMBL" id="MBL0371963.1"/>
    </source>
</evidence>
<dbReference type="AlphaFoldDB" id="A0A937CP36"/>
<evidence type="ECO:0000313" key="4">
    <source>
        <dbReference type="Proteomes" id="UP000633219"/>
    </source>
</evidence>
<keyword evidence="4" id="KW-1185">Reference proteome</keyword>
<dbReference type="Proteomes" id="UP000633219">
    <property type="component" value="Unassembled WGS sequence"/>
</dbReference>
<reference evidence="3" key="1">
    <citation type="submission" date="2021-01" db="EMBL/GenBank/DDBJ databases">
        <title>Rhizobium sp. strain KVB221 16S ribosomal RNA gene Genome sequencing and assembly.</title>
        <authorList>
            <person name="Kang M."/>
        </authorList>
    </citation>
    <scope>NUCLEOTIDE SEQUENCE</scope>
    <source>
        <strain evidence="3">KVB221</strain>
    </source>
</reference>
<evidence type="ECO:0000256" key="1">
    <source>
        <dbReference type="ARBA" id="ARBA00022603"/>
    </source>
</evidence>
<dbReference type="PANTHER" id="PTHR12049:SF7">
    <property type="entry name" value="PROTEIN ARGININE METHYLTRANSFERASE NDUFAF7, MITOCHONDRIAL"/>
    <property type="match status" value="1"/>
</dbReference>
<protein>
    <submittedName>
        <fullName evidence="3">Class I SAM-dependent methyltransferase</fullName>
    </submittedName>
</protein>
<evidence type="ECO:0000256" key="2">
    <source>
        <dbReference type="ARBA" id="ARBA00022679"/>
    </source>
</evidence>
<dbReference type="GO" id="GO:0032259">
    <property type="term" value="P:methylation"/>
    <property type="evidence" value="ECO:0007669"/>
    <property type="project" value="UniProtKB-KW"/>
</dbReference>
<dbReference type="InterPro" id="IPR029063">
    <property type="entry name" value="SAM-dependent_MTases_sf"/>
</dbReference>
<dbReference type="RefSeq" id="WP_201655775.1">
    <property type="nucleotide sequence ID" value="NZ_JAEQNC010000004.1"/>
</dbReference>
<dbReference type="InterPro" id="IPR003788">
    <property type="entry name" value="NDUFAF7"/>
</dbReference>
<name>A0A937CP36_9HYPH</name>
<dbReference type="SUPFAM" id="SSF53335">
    <property type="entry name" value="S-adenosyl-L-methionine-dependent methyltransferases"/>
    <property type="match status" value="1"/>
</dbReference>
<accession>A0A937CP36</accession>
<dbReference type="EMBL" id="JAEQNC010000004">
    <property type="protein sequence ID" value="MBL0371963.1"/>
    <property type="molecule type" value="Genomic_DNA"/>
</dbReference>
<dbReference type="Gene3D" id="3.40.50.12710">
    <property type="match status" value="1"/>
</dbReference>
<sequence length="365" mass="39395">MTTPLADKIKAIIRQNGPISITDYFALCLADPEYGYYKTREPFGRRGDFITAPEVSQLFGEMIGVFLVQAWQKHLKPQRAIRIAEIGPGRGTMMADILRVISRLAPELYQGATVHMVETSAKLTALQAETLAAHTGKISWHESFDEVPDGFLLLAANEFFDAVPIRQFVRTSTGFCERLVGMDEHGDLAFAAGYGTVDPSLLPMGYREVGLGTIAEVAPARSAIMQMISDRLFANGGTGLFIDYGNLTPGFGDTLQAVLDHRFDPVLANPGLADLTSHVDFAPLAETARARSIHINGMMSQGEFLLGLGIAERAGSLGRDKDAAQQDAIRAAITRLVGANEGEMGALFKVLAVSSPAVELPPFVL</sequence>
<proteinExistence type="predicted"/>
<organism evidence="3 4">
    <name type="scientific">Rhizobium setariae</name>
    <dbReference type="NCBI Taxonomy" id="2801340"/>
    <lineage>
        <taxon>Bacteria</taxon>
        <taxon>Pseudomonadati</taxon>
        <taxon>Pseudomonadota</taxon>
        <taxon>Alphaproteobacteria</taxon>
        <taxon>Hyphomicrobiales</taxon>
        <taxon>Rhizobiaceae</taxon>
        <taxon>Rhizobium/Agrobacterium group</taxon>
        <taxon>Rhizobium</taxon>
    </lineage>
</organism>
<keyword evidence="1 3" id="KW-0489">Methyltransferase</keyword>
<gene>
    <name evidence="3" type="ORF">JJB09_07980</name>
</gene>
<comment type="caution">
    <text evidence="3">The sequence shown here is derived from an EMBL/GenBank/DDBJ whole genome shotgun (WGS) entry which is preliminary data.</text>
</comment>
<dbReference type="GO" id="GO:0035243">
    <property type="term" value="F:protein-arginine omega-N symmetric methyltransferase activity"/>
    <property type="evidence" value="ECO:0007669"/>
    <property type="project" value="TreeGrafter"/>
</dbReference>
<dbReference type="InterPro" id="IPR038375">
    <property type="entry name" value="NDUFAF7_sf"/>
</dbReference>
<dbReference type="PANTHER" id="PTHR12049">
    <property type="entry name" value="PROTEIN ARGININE METHYLTRANSFERASE NDUFAF7, MITOCHONDRIAL"/>
    <property type="match status" value="1"/>
</dbReference>
<keyword evidence="2" id="KW-0808">Transferase</keyword>
<dbReference type="Pfam" id="PF02636">
    <property type="entry name" value="Methyltransf_28"/>
    <property type="match status" value="1"/>
</dbReference>